<evidence type="ECO:0000256" key="8">
    <source>
        <dbReference type="ARBA" id="ARBA00034651"/>
    </source>
</evidence>
<dbReference type="PANTHER" id="PTHR19139">
    <property type="entry name" value="AQUAPORIN TRANSPORTER"/>
    <property type="match status" value="1"/>
</dbReference>
<evidence type="ECO:0000256" key="9">
    <source>
        <dbReference type="RuleBase" id="RU000477"/>
    </source>
</evidence>
<feature type="transmembrane region" description="Helical" evidence="10">
    <location>
        <begin position="129"/>
        <end position="152"/>
    </location>
</feature>
<evidence type="ECO:0000256" key="7">
    <source>
        <dbReference type="ARBA" id="ARBA00023136"/>
    </source>
</evidence>
<feature type="transmembrane region" description="Helical" evidence="10">
    <location>
        <begin position="204"/>
        <end position="224"/>
    </location>
</feature>
<evidence type="ECO:0000313" key="11">
    <source>
        <dbReference type="EMBL" id="KAH7071080.1"/>
    </source>
</evidence>
<organism evidence="11 12">
    <name type="scientific">Paraphoma chrysanthemicola</name>
    <dbReference type="NCBI Taxonomy" id="798071"/>
    <lineage>
        <taxon>Eukaryota</taxon>
        <taxon>Fungi</taxon>
        <taxon>Dikarya</taxon>
        <taxon>Ascomycota</taxon>
        <taxon>Pezizomycotina</taxon>
        <taxon>Dothideomycetes</taxon>
        <taxon>Pleosporomycetidae</taxon>
        <taxon>Pleosporales</taxon>
        <taxon>Pleosporineae</taxon>
        <taxon>Phaeosphaeriaceae</taxon>
        <taxon>Paraphoma</taxon>
    </lineage>
</organism>
<dbReference type="Proteomes" id="UP000813461">
    <property type="component" value="Unassembled WGS sequence"/>
</dbReference>
<evidence type="ECO:0000256" key="1">
    <source>
        <dbReference type="ARBA" id="ARBA00004141"/>
    </source>
</evidence>
<evidence type="ECO:0000256" key="2">
    <source>
        <dbReference type="ARBA" id="ARBA00006175"/>
    </source>
</evidence>
<dbReference type="AlphaFoldDB" id="A0A8K0VTD0"/>
<proteinExistence type="inferred from homology"/>
<dbReference type="GO" id="GO:0015250">
    <property type="term" value="F:water channel activity"/>
    <property type="evidence" value="ECO:0007669"/>
    <property type="project" value="TreeGrafter"/>
</dbReference>
<comment type="similarity">
    <text evidence="2 9">Belongs to the MIP/aquaporin (TC 1.A.8) family.</text>
</comment>
<dbReference type="Gene3D" id="1.20.1080.10">
    <property type="entry name" value="Glycerol uptake facilitator protein"/>
    <property type="match status" value="1"/>
</dbReference>
<reference evidence="11" key="1">
    <citation type="journal article" date="2021" name="Nat. Commun.">
        <title>Genetic determinants of endophytism in the Arabidopsis root mycobiome.</title>
        <authorList>
            <person name="Mesny F."/>
            <person name="Miyauchi S."/>
            <person name="Thiergart T."/>
            <person name="Pickel B."/>
            <person name="Atanasova L."/>
            <person name="Karlsson M."/>
            <person name="Huettel B."/>
            <person name="Barry K.W."/>
            <person name="Haridas S."/>
            <person name="Chen C."/>
            <person name="Bauer D."/>
            <person name="Andreopoulos W."/>
            <person name="Pangilinan J."/>
            <person name="LaButti K."/>
            <person name="Riley R."/>
            <person name="Lipzen A."/>
            <person name="Clum A."/>
            <person name="Drula E."/>
            <person name="Henrissat B."/>
            <person name="Kohler A."/>
            <person name="Grigoriev I.V."/>
            <person name="Martin F.M."/>
            <person name="Hacquard S."/>
        </authorList>
    </citation>
    <scope>NUCLEOTIDE SEQUENCE</scope>
    <source>
        <strain evidence="11">MPI-SDFR-AT-0120</strain>
    </source>
</reference>
<dbReference type="PRINTS" id="PR00783">
    <property type="entry name" value="MINTRINSICP"/>
</dbReference>
<dbReference type="FunFam" id="1.20.1080.10:FF:000014">
    <property type="entry name" value="Aquaporin 1"/>
    <property type="match status" value="1"/>
</dbReference>
<evidence type="ECO:0000256" key="4">
    <source>
        <dbReference type="ARBA" id="ARBA00022692"/>
    </source>
</evidence>
<evidence type="ECO:0000313" key="12">
    <source>
        <dbReference type="Proteomes" id="UP000813461"/>
    </source>
</evidence>
<keyword evidence="5" id="KW-0677">Repeat</keyword>
<feature type="transmembrane region" description="Helical" evidence="10">
    <location>
        <begin position="6"/>
        <end position="26"/>
    </location>
</feature>
<accession>A0A8K0VTD0</accession>
<dbReference type="InterPro" id="IPR000425">
    <property type="entry name" value="MIP"/>
</dbReference>
<evidence type="ECO:0000256" key="10">
    <source>
        <dbReference type="SAM" id="Phobius"/>
    </source>
</evidence>
<keyword evidence="3 9" id="KW-0813">Transport</keyword>
<comment type="subcellular location">
    <subcellularLocation>
        <location evidence="1">Membrane</location>
        <topology evidence="1">Multi-pass membrane protein</topology>
    </subcellularLocation>
</comment>
<evidence type="ECO:0000256" key="3">
    <source>
        <dbReference type="ARBA" id="ARBA00022448"/>
    </source>
</evidence>
<keyword evidence="4 9" id="KW-0812">Transmembrane</keyword>
<evidence type="ECO:0000256" key="6">
    <source>
        <dbReference type="ARBA" id="ARBA00022989"/>
    </source>
</evidence>
<protein>
    <submittedName>
        <fullName evidence="11">Aquaporin-like protein</fullName>
    </submittedName>
</protein>
<evidence type="ECO:0000256" key="5">
    <source>
        <dbReference type="ARBA" id="ARBA00022737"/>
    </source>
</evidence>
<gene>
    <name evidence="11" type="ORF">FB567DRAFT_455444</name>
</gene>
<dbReference type="Pfam" id="PF00230">
    <property type="entry name" value="MIP"/>
    <property type="match status" value="1"/>
</dbReference>
<dbReference type="InterPro" id="IPR023271">
    <property type="entry name" value="Aquaporin-like"/>
</dbReference>
<comment type="catalytic activity">
    <reaction evidence="8">
        <text>H2O(in) = H2O(out)</text>
        <dbReference type="Rhea" id="RHEA:29667"/>
        <dbReference type="ChEBI" id="CHEBI:15377"/>
    </reaction>
</comment>
<dbReference type="SUPFAM" id="SSF81338">
    <property type="entry name" value="Aquaporin-like"/>
    <property type="match status" value="1"/>
</dbReference>
<dbReference type="OrthoDB" id="3222at2759"/>
<feature type="non-terminal residue" evidence="11">
    <location>
        <position position="262"/>
    </location>
</feature>
<keyword evidence="7 10" id="KW-0472">Membrane</keyword>
<dbReference type="InterPro" id="IPR034294">
    <property type="entry name" value="Aquaporin_transptr"/>
</dbReference>
<sequence>WRHEFVAAAAEFVETFMFLFFAFSSTQVSHTSTRDAPAPGQPLDTNVLLYITLSFGFSLIVNLWVFFRVSGGLFNPAATLGLCLIGAISPVRMVLYFIAQMLACMSAPAVIEAILPGPLEVSTDLSVSIARGIFLEMFLTSLLVFTIFMLAAEKHRATYLAPIGIGLALFVAHLVGINYTGASLNPARSFGPCVATRDFPGYHYVYWIGPFMGTLLAVGMYKIVKLVECEVLNPGQDSDGYQVYPRLLSLLPFRFSFLIPIK</sequence>
<comment type="caution">
    <text evidence="11">The sequence shown here is derived from an EMBL/GenBank/DDBJ whole genome shotgun (WGS) entry which is preliminary data.</text>
</comment>
<keyword evidence="6 10" id="KW-1133">Transmembrane helix</keyword>
<feature type="transmembrane region" description="Helical" evidence="10">
    <location>
        <begin position="159"/>
        <end position="179"/>
    </location>
</feature>
<feature type="transmembrane region" description="Helical" evidence="10">
    <location>
        <begin position="73"/>
        <end position="91"/>
    </location>
</feature>
<keyword evidence="12" id="KW-1185">Reference proteome</keyword>
<dbReference type="GO" id="GO:0005886">
    <property type="term" value="C:plasma membrane"/>
    <property type="evidence" value="ECO:0007669"/>
    <property type="project" value="TreeGrafter"/>
</dbReference>
<dbReference type="EMBL" id="JAGMVJ010000025">
    <property type="protein sequence ID" value="KAH7071080.1"/>
    <property type="molecule type" value="Genomic_DNA"/>
</dbReference>
<feature type="transmembrane region" description="Helical" evidence="10">
    <location>
        <begin position="47"/>
        <end position="67"/>
    </location>
</feature>
<name>A0A8K0VTD0_9PLEO</name>
<dbReference type="PANTHER" id="PTHR19139:SF199">
    <property type="entry name" value="MIP17260P"/>
    <property type="match status" value="1"/>
</dbReference>